<sequence length="188" mass="21791">MNKEKDVFSKHTLFTYENNKLLDPSYLFTALFIALSSQPEFKKIGKKIMVAAIVKDDKTFYIHKNIIIDENTTINIYLDKIKNSIQSLYESGYPITEFNILQIKLWEYNPKSINKGRKISSSNTIHKFTRGFHTSYINNKIKNINLIKPLKEPKIVNKSLIATIDLETIEFNGNQLPISISFSYFVNS</sequence>
<dbReference type="GeneID" id="42437891"/>
<evidence type="ECO:0000313" key="1">
    <source>
        <dbReference type="EMBL" id="QFZ98661.1"/>
    </source>
</evidence>
<organism evidence="1">
    <name type="scientific">Amanita phalloides</name>
    <name type="common">Death cap</name>
    <dbReference type="NCBI Taxonomy" id="67723"/>
    <lineage>
        <taxon>Eukaryota</taxon>
        <taxon>Fungi</taxon>
        <taxon>Dikarya</taxon>
        <taxon>Basidiomycota</taxon>
        <taxon>Agaricomycotina</taxon>
        <taxon>Agaricomycetes</taxon>
        <taxon>Agaricomycetidae</taxon>
        <taxon>Agaricales</taxon>
        <taxon>Pluteineae</taxon>
        <taxon>Amanitaceae</taxon>
        <taxon>Amanita</taxon>
    </lineage>
</organism>
<keyword evidence="1" id="KW-0496">Mitochondrion</keyword>
<accession>A0A5Q0N2U9</accession>
<reference evidence="1" key="1">
    <citation type="journal article" name="Front. Microbiol.">
        <title>Comparative Mitogenome Analysis Reveals Mitochondrial Genome Differentiation in Ectomycorrhizal and Asymbiotic Amanita Species.</title>
        <authorList>
            <person name="Li Q."/>
            <person name="He X."/>
            <person name="Ren Y."/>
            <person name="Xiong C."/>
            <person name="Jin X."/>
            <person name="Peng L."/>
            <person name="Huang W."/>
        </authorList>
    </citation>
    <scope>NUCLEOTIDE SEQUENCE</scope>
</reference>
<geneLocation type="mitochondrion" evidence="1"/>
<gene>
    <name evidence="1" type="primary">orf188</name>
</gene>
<dbReference type="AlphaFoldDB" id="A0A5Q0N2U9"/>
<name>A0A5Q0N2U9_AMAPH</name>
<protein>
    <submittedName>
        <fullName evidence="1">Uncharacterized protein</fullName>
    </submittedName>
</protein>
<dbReference type="EMBL" id="MK993560">
    <property type="protein sequence ID" value="QFZ98661.1"/>
    <property type="molecule type" value="Genomic_DNA"/>
</dbReference>
<proteinExistence type="predicted"/>
<dbReference type="RefSeq" id="YP_009710712.1">
    <property type="nucleotide sequence ID" value="NC_045200.1"/>
</dbReference>